<dbReference type="VEuPathDB" id="FungiDB:YALI1_C18668g"/>
<evidence type="ECO:0000313" key="3">
    <source>
        <dbReference type="Proteomes" id="UP000256601"/>
    </source>
</evidence>
<dbReference type="PANTHER" id="PTHR37283:SF1">
    <property type="entry name" value="PH DOMAIN-CONTAINING PROTEIN YHR131C"/>
    <property type="match status" value="1"/>
</dbReference>
<organism evidence="2 3">
    <name type="scientific">Yarrowia lipolytica</name>
    <name type="common">Candida lipolytica</name>
    <dbReference type="NCBI Taxonomy" id="4952"/>
    <lineage>
        <taxon>Eukaryota</taxon>
        <taxon>Fungi</taxon>
        <taxon>Dikarya</taxon>
        <taxon>Ascomycota</taxon>
        <taxon>Saccharomycotina</taxon>
        <taxon>Dipodascomycetes</taxon>
        <taxon>Dipodascales</taxon>
        <taxon>Dipodascales incertae sedis</taxon>
        <taxon>Yarrowia</taxon>
    </lineage>
</organism>
<feature type="compositionally biased region" description="Pro residues" evidence="1">
    <location>
        <begin position="386"/>
        <end position="399"/>
    </location>
</feature>
<dbReference type="EMBL" id="KZ857336">
    <property type="protein sequence ID" value="RDW25609.1"/>
    <property type="molecule type" value="Genomic_DNA"/>
</dbReference>
<sequence>MTLAQSAQPAGFKEVSFEQEVSLAFDKVSFDKEVSFDPTSIAFDTNDTTTAITNTKPMDMPLPPPTKALASLNLNLDDNALESQLGQSPPIDAADYILPQYSTALFLQARVPVKFEFTSPFTSSSQRAWVVCLVTLNSTCLELKPLDEPFMIAKPTLKKEQQRLVIANNEIPRPRTKSISLKPSISNLKQVLKQDNGSNSSQQIVEIPQTPLAFTLQYAVCGHAADYTKRANCLRVRAESMQFLIHFGSPHDCIEWANAIQSGIDLALPLEHRELPKVRSLPRRRRDRSTAGNVSQRQRAYSTVAPVPSPSNQETRSRSKSTSSIAAFRLLANLRRPRGNSTSEGADRRGSADRGSSDRAGGDRASADRSSTERVPANRGNAFVPATPPLDSPLSPPSPAYSHSNASTHSHMSDDMSVHSTDSFSSDMDSATSSATTMSRSSHEQTCKERWDPEVEQMSEQAELKYATRCLKRFQRYSSWVNKITICENKPYLVRQNFVQLVANECLVTES</sequence>
<feature type="compositionally biased region" description="Polar residues" evidence="1">
    <location>
        <begin position="310"/>
        <end position="325"/>
    </location>
</feature>
<accession>A0A371C5N8</accession>
<protein>
    <submittedName>
        <fullName evidence="2">Uncharacterized protein</fullName>
    </submittedName>
</protein>
<dbReference type="AlphaFoldDB" id="A0A371C5N8"/>
<feature type="compositionally biased region" description="Polar residues" evidence="1">
    <location>
        <begin position="290"/>
        <end position="301"/>
    </location>
</feature>
<dbReference type="OMA" id="MTENHKW"/>
<feature type="compositionally biased region" description="Low complexity" evidence="1">
    <location>
        <begin position="418"/>
        <end position="440"/>
    </location>
</feature>
<proteinExistence type="predicted"/>
<gene>
    <name evidence="2" type="ORF">B0I71DRAFT_132241</name>
</gene>
<evidence type="ECO:0000256" key="1">
    <source>
        <dbReference type="SAM" id="MobiDB-lite"/>
    </source>
</evidence>
<reference evidence="2 3" key="1">
    <citation type="submission" date="2018-07" db="EMBL/GenBank/DDBJ databases">
        <title>Draft Genome Assemblies for Five Robust Yarrowia lipolytica Strains Exhibiting High Lipid Production and Pentose Sugar Utilization and Sugar Alcohol Secretion from Undetoxified Lignocellulosic Biomass Hydrolysates.</title>
        <authorList>
            <consortium name="DOE Joint Genome Institute"/>
            <person name="Walker C."/>
            <person name="Ryu S."/>
            <person name="Na H."/>
            <person name="Zane M."/>
            <person name="LaButti K."/>
            <person name="Lipzen A."/>
            <person name="Haridas S."/>
            <person name="Barry K."/>
            <person name="Grigoriev I.V."/>
            <person name="Quarterman J."/>
            <person name="Slininger P."/>
            <person name="Dien B."/>
            <person name="Trinh C.T."/>
        </authorList>
    </citation>
    <scope>NUCLEOTIDE SEQUENCE [LARGE SCALE GENOMIC DNA]</scope>
    <source>
        <strain evidence="2 3">YB392</strain>
    </source>
</reference>
<feature type="region of interest" description="Disordered" evidence="1">
    <location>
        <begin position="279"/>
        <end position="446"/>
    </location>
</feature>
<name>A0A371C5N8_YARLL</name>
<dbReference type="InterPro" id="IPR011993">
    <property type="entry name" value="PH-like_dom_sf"/>
</dbReference>
<dbReference type="Gene3D" id="2.30.29.30">
    <property type="entry name" value="Pleckstrin-homology domain (PH domain)/Phosphotyrosine-binding domain (PTB)"/>
    <property type="match status" value="1"/>
</dbReference>
<evidence type="ECO:0000313" key="2">
    <source>
        <dbReference type="EMBL" id="RDW25609.1"/>
    </source>
</evidence>
<dbReference type="PANTHER" id="PTHR37283">
    <property type="entry name" value="PH DOMAIN-CONTAINING PROTEIN YHR131C"/>
    <property type="match status" value="1"/>
</dbReference>
<dbReference type="Proteomes" id="UP000256601">
    <property type="component" value="Unassembled WGS sequence"/>
</dbReference>
<dbReference type="SUPFAM" id="SSF50729">
    <property type="entry name" value="PH domain-like"/>
    <property type="match status" value="1"/>
</dbReference>
<dbReference type="OrthoDB" id="5865767at2759"/>
<feature type="compositionally biased region" description="Basic and acidic residues" evidence="1">
    <location>
        <begin position="345"/>
        <end position="372"/>
    </location>
</feature>
<dbReference type="VEuPathDB" id="FungiDB:YALI0_C13420g"/>
<feature type="compositionally biased region" description="Low complexity" evidence="1">
    <location>
        <begin position="400"/>
        <end position="410"/>
    </location>
</feature>